<gene>
    <name evidence="1" type="ORF">QVZ43_06945</name>
</gene>
<proteinExistence type="predicted"/>
<reference evidence="1" key="1">
    <citation type="submission" date="2023-07" db="EMBL/GenBank/DDBJ databases">
        <title>Marinobacter sp. chi1 genome sequencing and assembly.</title>
        <authorList>
            <person name="Park S."/>
        </authorList>
    </citation>
    <scope>NUCLEOTIDE SEQUENCE</scope>
    <source>
        <strain evidence="1">Chi1</strain>
    </source>
</reference>
<name>A0ABT8VZN1_9GAMM</name>
<keyword evidence="2" id="KW-1185">Reference proteome</keyword>
<organism evidence="1 2">
    <name type="scientific">Marinobacter suaedae</name>
    <dbReference type="NCBI Taxonomy" id="3057675"/>
    <lineage>
        <taxon>Bacteria</taxon>
        <taxon>Pseudomonadati</taxon>
        <taxon>Pseudomonadota</taxon>
        <taxon>Gammaproteobacteria</taxon>
        <taxon>Pseudomonadales</taxon>
        <taxon>Marinobacteraceae</taxon>
        <taxon>Marinobacter</taxon>
    </lineage>
</organism>
<accession>A0ABT8VZN1</accession>
<comment type="caution">
    <text evidence="1">The sequence shown here is derived from an EMBL/GenBank/DDBJ whole genome shotgun (WGS) entry which is preliminary data.</text>
</comment>
<sequence>MDKPVENCSAYSDRPVMLDHHDSVRDHVQQKVCSEVEHLERRIETLRLNRAPHAEIMISAFQRMINRKKGFLETALLTDRPLW</sequence>
<dbReference type="Proteomes" id="UP001168640">
    <property type="component" value="Unassembled WGS sequence"/>
</dbReference>
<evidence type="ECO:0000313" key="1">
    <source>
        <dbReference type="EMBL" id="MDO3721456.1"/>
    </source>
</evidence>
<evidence type="ECO:0000313" key="2">
    <source>
        <dbReference type="Proteomes" id="UP001168640"/>
    </source>
</evidence>
<dbReference type="EMBL" id="JAUMIS010000001">
    <property type="protein sequence ID" value="MDO3721456.1"/>
    <property type="molecule type" value="Genomic_DNA"/>
</dbReference>
<dbReference type="RefSeq" id="WP_302909354.1">
    <property type="nucleotide sequence ID" value="NZ_JAUMIS010000001.1"/>
</dbReference>
<protein>
    <submittedName>
        <fullName evidence="1">Uncharacterized protein</fullName>
    </submittedName>
</protein>